<sequence length="508" mass="57063">MPILTFALPFARQCDENWPTCTSCAKAGCPCSGPPADSDNESESAMQSGSDGLVACSNDGISGNENIRYMEGHGSSQLLSYFEYPTGSSYACVRFSSPRLHPTTAAERVASRLTAYLERESRFDISLVDYFRLLPARLGSSAALRDAVAYFCKGWSDTENASPSKCSIDPQPYGKALRSLQRALRDDEERLATETLAAVSVMYRAEVLFGGQPSLQSVTHAQGIYSLMKAKGPPNLNDDLDMCLAFEHQISVTNYLLYQDGDNLYTQQHWKDTLVQVSYDNTEISPALIDHYFFSLQIGGWPEVIRQVKYLTEIIDPTERAFSALFLWEHFENHKMIIDNLRDGVMAEAGLDEQMADRSEQRWPTDLELTPADHTAMQRLLMYTSVSLILNRLMRPVAEIICAPVSQIDVEHRRLSELVWCCLPRIRRLSPVSLLFFQLPLALSLEAALGDSERVRMVIVTLMRLGMADDQEITSLQRMVLASARLWTQSAVQPQFLNVDGYEEYHNS</sequence>
<dbReference type="CDD" id="cd00067">
    <property type="entry name" value="GAL4"/>
    <property type="match status" value="1"/>
</dbReference>
<proteinExistence type="predicted"/>
<dbReference type="PANTHER" id="PTHR38111:SF2">
    <property type="entry name" value="FINGER DOMAIN PROTEIN, PUTATIVE (AFU_ORTHOLOGUE AFUA_1G01560)-RELATED"/>
    <property type="match status" value="1"/>
</dbReference>
<organism evidence="2 3">
    <name type="scientific">Stachybotrys chartarum (strain CBS 109288 / IBT 7711)</name>
    <name type="common">Toxic black mold</name>
    <name type="synonym">Stilbospora chartarum</name>
    <dbReference type="NCBI Taxonomy" id="1280523"/>
    <lineage>
        <taxon>Eukaryota</taxon>
        <taxon>Fungi</taxon>
        <taxon>Dikarya</taxon>
        <taxon>Ascomycota</taxon>
        <taxon>Pezizomycotina</taxon>
        <taxon>Sordariomycetes</taxon>
        <taxon>Hypocreomycetidae</taxon>
        <taxon>Hypocreales</taxon>
        <taxon>Stachybotryaceae</taxon>
        <taxon>Stachybotrys</taxon>
    </lineage>
</organism>
<dbReference type="OrthoDB" id="5126878at2759"/>
<evidence type="ECO:0000313" key="2">
    <source>
        <dbReference type="EMBL" id="KEY71897.1"/>
    </source>
</evidence>
<dbReference type="AlphaFoldDB" id="A0A084B2W8"/>
<name>A0A084B2W8_STACB</name>
<keyword evidence="1" id="KW-0539">Nucleus</keyword>
<keyword evidence="3" id="KW-1185">Reference proteome</keyword>
<dbReference type="InterPro" id="IPR001138">
    <property type="entry name" value="Zn2Cys6_DnaBD"/>
</dbReference>
<dbReference type="Proteomes" id="UP000028045">
    <property type="component" value="Unassembled WGS sequence"/>
</dbReference>
<dbReference type="PANTHER" id="PTHR38111">
    <property type="entry name" value="ZN(2)-C6 FUNGAL-TYPE DOMAIN-CONTAINING PROTEIN-RELATED"/>
    <property type="match status" value="1"/>
</dbReference>
<evidence type="ECO:0000313" key="3">
    <source>
        <dbReference type="Proteomes" id="UP000028045"/>
    </source>
</evidence>
<evidence type="ECO:0000256" key="1">
    <source>
        <dbReference type="ARBA" id="ARBA00023242"/>
    </source>
</evidence>
<evidence type="ECO:0008006" key="4">
    <source>
        <dbReference type="Google" id="ProtNLM"/>
    </source>
</evidence>
<accession>A0A084B2W8</accession>
<reference evidence="2 3" key="1">
    <citation type="journal article" date="2014" name="BMC Genomics">
        <title>Comparative genome sequencing reveals chemotype-specific gene clusters in the toxigenic black mold Stachybotrys.</title>
        <authorList>
            <person name="Semeiks J."/>
            <person name="Borek D."/>
            <person name="Otwinowski Z."/>
            <person name="Grishin N.V."/>
        </authorList>
    </citation>
    <scope>NUCLEOTIDE SEQUENCE [LARGE SCALE GENOMIC DNA]</scope>
    <source>
        <strain evidence="3">CBS 109288 / IBT 7711</strain>
    </source>
</reference>
<protein>
    <recommendedName>
        <fullName evidence="4">Zn(2)-C6 fungal-type domain-containing protein</fullName>
    </recommendedName>
</protein>
<dbReference type="EMBL" id="KL648132">
    <property type="protein sequence ID" value="KEY71897.1"/>
    <property type="molecule type" value="Genomic_DNA"/>
</dbReference>
<dbReference type="GO" id="GO:0008270">
    <property type="term" value="F:zinc ion binding"/>
    <property type="evidence" value="ECO:0007669"/>
    <property type="project" value="InterPro"/>
</dbReference>
<dbReference type="HOGENOM" id="CLU_536570_0_0_1"/>
<dbReference type="GO" id="GO:0000981">
    <property type="term" value="F:DNA-binding transcription factor activity, RNA polymerase II-specific"/>
    <property type="evidence" value="ECO:0007669"/>
    <property type="project" value="InterPro"/>
</dbReference>
<gene>
    <name evidence="2" type="ORF">S7711_11507</name>
</gene>
<dbReference type="InterPro" id="IPR053178">
    <property type="entry name" value="Osmoadaptation_assoc"/>
</dbReference>